<dbReference type="AlphaFoldDB" id="Q1N6S3"/>
<dbReference type="InterPro" id="IPR023614">
    <property type="entry name" value="Porin_dom_sf"/>
</dbReference>
<accession>Q1N6S3</accession>
<organism evidence="2 3">
    <name type="scientific">Bermanella marisrubri</name>
    <dbReference type="NCBI Taxonomy" id="207949"/>
    <lineage>
        <taxon>Bacteria</taxon>
        <taxon>Pseudomonadati</taxon>
        <taxon>Pseudomonadota</taxon>
        <taxon>Gammaproteobacteria</taxon>
        <taxon>Oceanospirillales</taxon>
        <taxon>Oceanospirillaceae</taxon>
        <taxon>Bermanella</taxon>
    </lineage>
</organism>
<reference evidence="2 3" key="1">
    <citation type="submission" date="2006-03" db="EMBL/GenBank/DDBJ databases">
        <authorList>
            <person name="Pinhassi J."/>
            <person name="Pedros-Alio C."/>
            <person name="Ferriera S."/>
            <person name="Johnson J."/>
            <person name="Kravitz S."/>
            <person name="Halpern A."/>
            <person name="Remington K."/>
            <person name="Beeson K."/>
            <person name="Tran B."/>
            <person name="Rogers Y.-H."/>
            <person name="Friedman R."/>
            <person name="Venter J.C."/>
        </authorList>
    </citation>
    <scope>NUCLEOTIDE SEQUENCE [LARGE SCALE GENOMIC DNA]</scope>
    <source>
        <strain evidence="2 3">RED65</strain>
    </source>
</reference>
<evidence type="ECO:0000313" key="3">
    <source>
        <dbReference type="Proteomes" id="UP000004263"/>
    </source>
</evidence>
<name>Q1N6S3_9GAMM</name>
<feature type="signal peptide" evidence="1">
    <location>
        <begin position="1"/>
        <end position="21"/>
    </location>
</feature>
<keyword evidence="3" id="KW-1185">Reference proteome</keyword>
<keyword evidence="1" id="KW-0732">Signal</keyword>
<dbReference type="EMBL" id="AAQH01000001">
    <property type="protein sequence ID" value="EAT13519.1"/>
    <property type="molecule type" value="Genomic_DNA"/>
</dbReference>
<dbReference type="HOGENOM" id="CLU_036480_0_0_6"/>
<evidence type="ECO:0000313" key="2">
    <source>
        <dbReference type="EMBL" id="EAT13519.1"/>
    </source>
</evidence>
<proteinExistence type="predicted"/>
<feature type="chain" id="PRO_5004194599" evidence="1">
    <location>
        <begin position="22"/>
        <end position="374"/>
    </location>
</feature>
<sequence>MIKKLALLSALLGIFLPAAQAEVTINGFASVVSGIDLEDDGNPTNDYGSRTVDNLQESKVALQWTADLGDGMRFVGQTMARGNSSDGFVLNYDWAYFDFNVGDSGKLKFGRLRIPFYKYSDYLDVGYAYHWIAPPKSMYSLAFSNVDGIGYQQNFVTGGIEHSINAVLGRYQGTLQLGGNDAPGDLQNLIAINYSVTAGNHEFYAAYAQADTYITTPFTARDQALDGDLGRFLGAGYKGSFGPIGLFAEASQVTVDDSILQDSTGYYLGGSYTLGDMVYHITYEAEEDEGKTYANAGTTLVAKNLGNRSSEGEASTITLGVRKDIGMTTAVKFEISSYTEDRYQGNTSNPPTSLATAKSEQKALLLRAAVETMF</sequence>
<dbReference type="OrthoDB" id="197869at2"/>
<dbReference type="STRING" id="207949.RED65_09014"/>
<gene>
    <name evidence="2" type="ORF">RED65_09014</name>
</gene>
<dbReference type="Gene3D" id="2.40.160.10">
    <property type="entry name" value="Porin"/>
    <property type="match status" value="1"/>
</dbReference>
<comment type="caution">
    <text evidence="2">The sequence shown here is derived from an EMBL/GenBank/DDBJ whole genome shotgun (WGS) entry which is preliminary data.</text>
</comment>
<dbReference type="RefSeq" id="WP_007016940.1">
    <property type="nucleotide sequence ID" value="NZ_CH724113.1"/>
</dbReference>
<dbReference type="SUPFAM" id="SSF56935">
    <property type="entry name" value="Porins"/>
    <property type="match status" value="1"/>
</dbReference>
<dbReference type="Proteomes" id="UP000004263">
    <property type="component" value="Unassembled WGS sequence"/>
</dbReference>
<evidence type="ECO:0000256" key="1">
    <source>
        <dbReference type="SAM" id="SignalP"/>
    </source>
</evidence>
<protein>
    <submittedName>
        <fullName evidence="2">Uncharacterized protein</fullName>
    </submittedName>
</protein>